<dbReference type="RefSeq" id="XP_067924180.1">
    <property type="nucleotide sequence ID" value="XM_068063841.1"/>
</dbReference>
<reference evidence="1 2" key="1">
    <citation type="journal article" date="2017" name="Int. J. Parasitol.">
        <title>The genome of the protozoan parasite Cystoisospora suis and a reverse vaccinology approach to identify vaccine candidates.</title>
        <authorList>
            <person name="Palmieri N."/>
            <person name="Shrestha A."/>
            <person name="Ruttkowski B."/>
            <person name="Beck T."/>
            <person name="Vogl C."/>
            <person name="Tomley F."/>
            <person name="Blake D.P."/>
            <person name="Joachim A."/>
        </authorList>
    </citation>
    <scope>NUCLEOTIDE SEQUENCE [LARGE SCALE GENOMIC DNA]</scope>
    <source>
        <strain evidence="1 2">Wien I</strain>
    </source>
</reference>
<evidence type="ECO:0000313" key="2">
    <source>
        <dbReference type="Proteomes" id="UP000221165"/>
    </source>
</evidence>
<dbReference type="Proteomes" id="UP000221165">
    <property type="component" value="Unassembled WGS sequence"/>
</dbReference>
<sequence>MERKISFSSAISQARGEHRPYLFGRSFKARTLAFSREKTRERQLCSVAPGLTGSSRGMRRTRGKEVTHRVPGRQRCCGASVGLLPGWFWRRSHTVFLSRCVEVSYV</sequence>
<proteinExistence type="predicted"/>
<comment type="caution">
    <text evidence="1">The sequence shown here is derived from an EMBL/GenBank/DDBJ whole genome shotgun (WGS) entry which is preliminary data.</text>
</comment>
<dbReference type="EMBL" id="MIGC01001651">
    <property type="protein sequence ID" value="PHJ22503.1"/>
    <property type="molecule type" value="Genomic_DNA"/>
</dbReference>
<evidence type="ECO:0000313" key="1">
    <source>
        <dbReference type="EMBL" id="PHJ22503.1"/>
    </source>
</evidence>
<dbReference type="VEuPathDB" id="ToxoDB:CSUI_003645"/>
<dbReference type="AlphaFoldDB" id="A0A2C6L4M9"/>
<gene>
    <name evidence="1" type="ORF">CSUI_003645</name>
</gene>
<organism evidence="1 2">
    <name type="scientific">Cystoisospora suis</name>
    <dbReference type="NCBI Taxonomy" id="483139"/>
    <lineage>
        <taxon>Eukaryota</taxon>
        <taxon>Sar</taxon>
        <taxon>Alveolata</taxon>
        <taxon>Apicomplexa</taxon>
        <taxon>Conoidasida</taxon>
        <taxon>Coccidia</taxon>
        <taxon>Eucoccidiorida</taxon>
        <taxon>Eimeriorina</taxon>
        <taxon>Sarcocystidae</taxon>
        <taxon>Cystoisospora</taxon>
    </lineage>
</organism>
<name>A0A2C6L4M9_9APIC</name>
<accession>A0A2C6L4M9</accession>
<dbReference type="GeneID" id="94427052"/>
<protein>
    <submittedName>
        <fullName evidence="1">Uncharacterized protein</fullName>
    </submittedName>
</protein>
<keyword evidence="2" id="KW-1185">Reference proteome</keyword>